<evidence type="ECO:0000313" key="9">
    <source>
        <dbReference type="Proteomes" id="UP001519271"/>
    </source>
</evidence>
<keyword evidence="5" id="KW-0804">Transcription</keyword>
<dbReference type="SUPFAM" id="SSF46785">
    <property type="entry name" value="Winged helix' DNA-binding domain"/>
    <property type="match status" value="1"/>
</dbReference>
<dbReference type="InterPro" id="IPR036388">
    <property type="entry name" value="WH-like_DNA-bd_sf"/>
</dbReference>
<sequence length="248" mass="27215">MSREIELLNIITKEGKVSVADLSRRTNVSQVTIRKDLDQLEAKGLIGREHGFAVVLNADDLANRLARNYSTKRMIAERAAEMIQEGETVMIESGSCCALLAEEISRKKGFGRIITNSVFIANFIRDSRGINVTLLGGEFQRESQVNTGPMTKLCAGQFKVDKLFVGTDGFDKNSGFTGRDQVRTDTVRSMAESAKKVIVLTDSEKFGSSGLVHQFSFDEISTVVTDNGISREVADELMMHGISVVVAK</sequence>
<comment type="caution">
    <text evidence="8">The sequence shown here is derived from an EMBL/GenBank/DDBJ whole genome shotgun (WGS) entry which is preliminary data.</text>
</comment>
<comment type="function">
    <text evidence="6">Repressor of the lactose catabolism operon. Galactose-6-phosphate is the inducer.</text>
</comment>
<dbReference type="Gene3D" id="3.40.50.1360">
    <property type="match status" value="1"/>
</dbReference>
<dbReference type="PANTHER" id="PTHR30363:SF4">
    <property type="entry name" value="GLYCEROL-3-PHOSPHATE REGULON REPRESSOR"/>
    <property type="match status" value="1"/>
</dbReference>
<reference evidence="8 9" key="1">
    <citation type="submission" date="2021-03" db="EMBL/GenBank/DDBJ databases">
        <title>Genomic Encyclopedia of Type Strains, Phase IV (KMG-IV): sequencing the most valuable type-strain genomes for metagenomic binning, comparative biology and taxonomic classification.</title>
        <authorList>
            <person name="Goeker M."/>
        </authorList>
    </citation>
    <scope>NUCLEOTIDE SEQUENCE [LARGE SCALE GENOMIC DNA]</scope>
    <source>
        <strain evidence="8 9">DSM 6139</strain>
    </source>
</reference>
<proteinExistence type="predicted"/>
<keyword evidence="9" id="KW-1185">Reference proteome</keyword>
<dbReference type="PANTHER" id="PTHR30363">
    <property type="entry name" value="HTH-TYPE TRANSCRIPTIONAL REGULATOR SRLR-RELATED"/>
    <property type="match status" value="1"/>
</dbReference>
<accession>A0ABS4G3H0</accession>
<evidence type="ECO:0000256" key="1">
    <source>
        <dbReference type="ARBA" id="ARBA00021390"/>
    </source>
</evidence>
<dbReference type="PROSITE" id="PS00894">
    <property type="entry name" value="HTH_DEOR_1"/>
    <property type="match status" value="1"/>
</dbReference>
<evidence type="ECO:0000256" key="5">
    <source>
        <dbReference type="ARBA" id="ARBA00023163"/>
    </source>
</evidence>
<evidence type="ECO:0000259" key="7">
    <source>
        <dbReference type="PROSITE" id="PS51000"/>
    </source>
</evidence>
<evidence type="ECO:0000256" key="4">
    <source>
        <dbReference type="ARBA" id="ARBA00023125"/>
    </source>
</evidence>
<dbReference type="PRINTS" id="PR00037">
    <property type="entry name" value="HTHLACR"/>
</dbReference>
<keyword evidence="4" id="KW-0238">DNA-binding</keyword>
<dbReference type="InterPro" id="IPR014036">
    <property type="entry name" value="DeoR-like_C"/>
</dbReference>
<dbReference type="SMART" id="SM00420">
    <property type="entry name" value="HTH_DEOR"/>
    <property type="match status" value="1"/>
</dbReference>
<dbReference type="InterPro" id="IPR050313">
    <property type="entry name" value="Carb_Metab_HTH_regulators"/>
</dbReference>
<dbReference type="SUPFAM" id="SSF100950">
    <property type="entry name" value="NagB/RpiA/CoA transferase-like"/>
    <property type="match status" value="1"/>
</dbReference>
<keyword evidence="2" id="KW-0678">Repressor</keyword>
<dbReference type="InterPro" id="IPR001034">
    <property type="entry name" value="DeoR_HTH"/>
</dbReference>
<dbReference type="PROSITE" id="PS51000">
    <property type="entry name" value="HTH_DEOR_2"/>
    <property type="match status" value="1"/>
</dbReference>
<keyword evidence="3" id="KW-0805">Transcription regulation</keyword>
<organism evidence="8 9">
    <name type="scientific">Youngiibacter multivorans</name>
    <dbReference type="NCBI Taxonomy" id="937251"/>
    <lineage>
        <taxon>Bacteria</taxon>
        <taxon>Bacillati</taxon>
        <taxon>Bacillota</taxon>
        <taxon>Clostridia</taxon>
        <taxon>Eubacteriales</taxon>
        <taxon>Clostridiaceae</taxon>
        <taxon>Youngiibacter</taxon>
    </lineage>
</organism>
<protein>
    <recommendedName>
        <fullName evidence="1">Lactose phosphotransferase system repressor</fullName>
    </recommendedName>
</protein>
<dbReference type="InterPro" id="IPR036390">
    <property type="entry name" value="WH_DNA-bd_sf"/>
</dbReference>
<feature type="domain" description="HTH deoR-type" evidence="7">
    <location>
        <begin position="1"/>
        <end position="55"/>
    </location>
</feature>
<evidence type="ECO:0000256" key="6">
    <source>
        <dbReference type="ARBA" id="ARBA00024937"/>
    </source>
</evidence>
<dbReference type="RefSeq" id="WP_209459307.1">
    <property type="nucleotide sequence ID" value="NZ_JAGGKC010000011.1"/>
</dbReference>
<dbReference type="Pfam" id="PF08220">
    <property type="entry name" value="HTH_DeoR"/>
    <property type="match status" value="1"/>
</dbReference>
<evidence type="ECO:0000313" key="8">
    <source>
        <dbReference type="EMBL" id="MBP1919089.1"/>
    </source>
</evidence>
<dbReference type="InterPro" id="IPR037171">
    <property type="entry name" value="NagB/RpiA_transferase-like"/>
</dbReference>
<evidence type="ECO:0000256" key="2">
    <source>
        <dbReference type="ARBA" id="ARBA00022491"/>
    </source>
</evidence>
<dbReference type="Proteomes" id="UP001519271">
    <property type="component" value="Unassembled WGS sequence"/>
</dbReference>
<dbReference type="SMART" id="SM01134">
    <property type="entry name" value="DeoRC"/>
    <property type="match status" value="1"/>
</dbReference>
<dbReference type="Pfam" id="PF00455">
    <property type="entry name" value="DeoRC"/>
    <property type="match status" value="1"/>
</dbReference>
<gene>
    <name evidence="8" type="ORF">J2Z34_001576</name>
</gene>
<dbReference type="InterPro" id="IPR018356">
    <property type="entry name" value="Tscrpt_reg_HTH_DeoR_CS"/>
</dbReference>
<dbReference type="Gene3D" id="1.10.10.10">
    <property type="entry name" value="Winged helix-like DNA-binding domain superfamily/Winged helix DNA-binding domain"/>
    <property type="match status" value="1"/>
</dbReference>
<evidence type="ECO:0000256" key="3">
    <source>
        <dbReference type="ARBA" id="ARBA00023015"/>
    </source>
</evidence>
<dbReference type="EMBL" id="JAGGKC010000011">
    <property type="protein sequence ID" value="MBP1919089.1"/>
    <property type="molecule type" value="Genomic_DNA"/>
</dbReference>
<name>A0ABS4G3H0_9CLOT</name>